<organism evidence="2 3">
    <name type="scientific">Litomosoides sigmodontis</name>
    <name type="common">Filarial nematode worm</name>
    <dbReference type="NCBI Taxonomy" id="42156"/>
    <lineage>
        <taxon>Eukaryota</taxon>
        <taxon>Metazoa</taxon>
        <taxon>Ecdysozoa</taxon>
        <taxon>Nematoda</taxon>
        <taxon>Chromadorea</taxon>
        <taxon>Rhabditida</taxon>
        <taxon>Spirurina</taxon>
        <taxon>Spiruromorpha</taxon>
        <taxon>Filarioidea</taxon>
        <taxon>Onchocercidae</taxon>
        <taxon>Litomosoides</taxon>
    </lineage>
</organism>
<reference evidence="2 3" key="1">
    <citation type="submission" date="2018-08" db="EMBL/GenBank/DDBJ databases">
        <authorList>
            <person name="Laetsch R D."/>
            <person name="Stevens L."/>
            <person name="Kumar S."/>
            <person name="Blaxter L. M."/>
        </authorList>
    </citation>
    <scope>NUCLEOTIDE SEQUENCE [LARGE SCALE GENOMIC DNA]</scope>
</reference>
<keyword evidence="3" id="KW-1185">Reference proteome</keyword>
<dbReference type="Proteomes" id="UP000277928">
    <property type="component" value="Unassembled WGS sequence"/>
</dbReference>
<dbReference type="SUPFAM" id="SSF48726">
    <property type="entry name" value="Immunoglobulin"/>
    <property type="match status" value="2"/>
</dbReference>
<sequence>YQNSDEKTHSAIVIRSASIQDNGKYTCITSGTTLRQISTFITVQVAPLLLAKRTVQRISGTVGTTIRLRCSGSVEPHDASFQINWYKDGREVVPFGRAKNEAKIDIPED</sequence>
<feature type="non-terminal residue" evidence="2">
    <location>
        <position position="1"/>
    </location>
</feature>
<name>A0A3P6UZ54_LITSI</name>
<gene>
    <name evidence="2" type="ORF">NLS_LOCUS6900</name>
</gene>
<evidence type="ECO:0000313" key="3">
    <source>
        <dbReference type="Proteomes" id="UP000277928"/>
    </source>
</evidence>
<evidence type="ECO:0000313" key="2">
    <source>
        <dbReference type="EMBL" id="VDK84978.1"/>
    </source>
</evidence>
<dbReference type="EMBL" id="UYRX01000652">
    <property type="protein sequence ID" value="VDK84978.1"/>
    <property type="molecule type" value="Genomic_DNA"/>
</dbReference>
<dbReference type="PROSITE" id="PS50835">
    <property type="entry name" value="IG_LIKE"/>
    <property type="match status" value="1"/>
</dbReference>
<protein>
    <recommendedName>
        <fullName evidence="1">Ig-like domain-containing protein</fullName>
    </recommendedName>
</protein>
<dbReference type="STRING" id="42156.A0A3P6UZ54"/>
<dbReference type="InterPro" id="IPR007110">
    <property type="entry name" value="Ig-like_dom"/>
</dbReference>
<proteinExistence type="predicted"/>
<dbReference type="OrthoDB" id="10012075at2759"/>
<accession>A0A3P6UZ54</accession>
<dbReference type="InterPro" id="IPR036179">
    <property type="entry name" value="Ig-like_dom_sf"/>
</dbReference>
<dbReference type="AlphaFoldDB" id="A0A3P6UZ54"/>
<evidence type="ECO:0000259" key="1">
    <source>
        <dbReference type="PROSITE" id="PS50835"/>
    </source>
</evidence>
<feature type="domain" description="Ig-like" evidence="1">
    <location>
        <begin position="47"/>
        <end position="109"/>
    </location>
</feature>